<evidence type="ECO:0000313" key="2">
    <source>
        <dbReference type="EMBL" id="ABQ25564.1"/>
    </source>
</evidence>
<name>A5GA34_GEOUR</name>
<protein>
    <submittedName>
        <fullName evidence="2">Uncharacterized protein</fullName>
    </submittedName>
</protein>
<keyword evidence="3" id="KW-1185">Reference proteome</keyword>
<dbReference type="EMBL" id="CP000698">
    <property type="protein sequence ID" value="ABQ25564.1"/>
    <property type="molecule type" value="Genomic_DNA"/>
</dbReference>
<dbReference type="Proteomes" id="UP000006695">
    <property type="component" value="Chromosome"/>
</dbReference>
<proteinExistence type="predicted"/>
<dbReference type="AlphaFoldDB" id="A5GA34"/>
<dbReference type="KEGG" id="gur:Gura_1363"/>
<organism evidence="2 3">
    <name type="scientific">Geotalea uraniireducens (strain Rf4)</name>
    <name type="common">Geobacter uraniireducens</name>
    <dbReference type="NCBI Taxonomy" id="351605"/>
    <lineage>
        <taxon>Bacteria</taxon>
        <taxon>Pseudomonadati</taxon>
        <taxon>Thermodesulfobacteriota</taxon>
        <taxon>Desulfuromonadia</taxon>
        <taxon>Geobacterales</taxon>
        <taxon>Geobacteraceae</taxon>
        <taxon>Geotalea</taxon>
    </lineage>
</organism>
<dbReference type="HOGENOM" id="CLU_2273365_0_0_7"/>
<sequence>MLLQSHKLSGVPLPQNSRPLGEEEDVLIRRLDCAVVEATHTLYADMGKKAFDTVRGVFWEGKELYPNAGFREKNHIQICIRNLNCIKGYFHPRKPLDSYPTP</sequence>
<evidence type="ECO:0000256" key="1">
    <source>
        <dbReference type="SAM" id="MobiDB-lite"/>
    </source>
</evidence>
<feature type="region of interest" description="Disordered" evidence="1">
    <location>
        <begin position="1"/>
        <end position="21"/>
    </location>
</feature>
<gene>
    <name evidence="2" type="ordered locus">Gura_1363</name>
</gene>
<reference evidence="2 3" key="1">
    <citation type="submission" date="2007-05" db="EMBL/GenBank/DDBJ databases">
        <title>Complete sequence of Geobacter uraniireducens Rf4.</title>
        <authorList>
            <consortium name="US DOE Joint Genome Institute"/>
            <person name="Copeland A."/>
            <person name="Lucas S."/>
            <person name="Lapidus A."/>
            <person name="Barry K."/>
            <person name="Detter J.C."/>
            <person name="Glavina del Rio T."/>
            <person name="Hammon N."/>
            <person name="Israni S."/>
            <person name="Dalin E."/>
            <person name="Tice H."/>
            <person name="Pitluck S."/>
            <person name="Chertkov O."/>
            <person name="Brettin T."/>
            <person name="Bruce D."/>
            <person name="Han C."/>
            <person name="Schmutz J."/>
            <person name="Larimer F."/>
            <person name="Land M."/>
            <person name="Hauser L."/>
            <person name="Kyrpides N."/>
            <person name="Mikhailova N."/>
            <person name="Shelobolina E."/>
            <person name="Aklujkar M."/>
            <person name="Lovley D."/>
            <person name="Richardson P."/>
        </authorList>
    </citation>
    <scope>NUCLEOTIDE SEQUENCE [LARGE SCALE GENOMIC DNA]</scope>
    <source>
        <strain evidence="2 3">Rf4</strain>
    </source>
</reference>
<accession>A5GA34</accession>
<evidence type="ECO:0000313" key="3">
    <source>
        <dbReference type="Proteomes" id="UP000006695"/>
    </source>
</evidence>